<dbReference type="AlphaFoldDB" id="A0A2J9PN83"/>
<dbReference type="GO" id="GO:0016757">
    <property type="term" value="F:glycosyltransferase activity"/>
    <property type="evidence" value="ECO:0007669"/>
    <property type="project" value="InterPro"/>
</dbReference>
<dbReference type="PANTHER" id="PTHR45947:SF3">
    <property type="entry name" value="SULFOQUINOVOSYL TRANSFERASE SQD2"/>
    <property type="match status" value="1"/>
</dbReference>
<dbReference type="PANTHER" id="PTHR45947">
    <property type="entry name" value="SULFOQUINOVOSYL TRANSFERASE SQD2"/>
    <property type="match status" value="1"/>
</dbReference>
<evidence type="ECO:0000259" key="1">
    <source>
        <dbReference type="Pfam" id="PF00534"/>
    </source>
</evidence>
<dbReference type="InterPro" id="IPR050194">
    <property type="entry name" value="Glycosyltransferase_grp1"/>
</dbReference>
<dbReference type="Proteomes" id="UP000192813">
    <property type="component" value="Unassembled WGS sequence"/>
</dbReference>
<sequence length="371" mass="43351">MKILHTCSYYSTSPLFQQLFDRQVADGHDINVYVPISNQYPEERIASKAPYAETVRVFNQIERFFYFYKQNKIYQDLKSRYKTGEYDLIHAHSLFTNGYMAYQIHKEYGTPYVVAVRSNEVADFFKKAFWLRPIGLNILKNASQIIFISQNNFENTFEKYIPKKLKKELLAKTLVMPNGIDQFWHEHAFENRQGTLNEPLKIVATAKVQKAKNLLTLADYVATYNQDVAPAELHIIGPNWDQGIFDELIKKPYVNYHEPMDKNQLIAFYRTADIFALLSSPETFGLVYVEAMSQALPVIYTKGEGFDGFFPNKRVGVSVDRFDVAAFKDAVDYIKKYYPEISKNALKESKKFQWDDIHQDYIDIYNRILQN</sequence>
<dbReference type="SUPFAM" id="SSF53756">
    <property type="entry name" value="UDP-Glycosyltransferase/glycogen phosphorylase"/>
    <property type="match status" value="1"/>
</dbReference>
<evidence type="ECO:0000259" key="2">
    <source>
        <dbReference type="Pfam" id="PF13439"/>
    </source>
</evidence>
<protein>
    <submittedName>
        <fullName evidence="3">Glycosyl transferase family 1</fullName>
    </submittedName>
</protein>
<evidence type="ECO:0000313" key="3">
    <source>
        <dbReference type="EMBL" id="PNL91803.1"/>
    </source>
</evidence>
<dbReference type="InterPro" id="IPR001296">
    <property type="entry name" value="Glyco_trans_1"/>
</dbReference>
<feature type="domain" description="Glycosyl transferase family 1" evidence="1">
    <location>
        <begin position="197"/>
        <end position="338"/>
    </location>
</feature>
<accession>A0A2J9PN83</accession>
<feature type="domain" description="Glycosyltransferase subfamily 4-like N-terminal" evidence="2">
    <location>
        <begin position="18"/>
        <end position="181"/>
    </location>
</feature>
<comment type="caution">
    <text evidence="3">The sequence shown here is derived from an EMBL/GenBank/DDBJ whole genome shotgun (WGS) entry which is preliminary data.</text>
</comment>
<reference evidence="4" key="1">
    <citation type="submission" date="2017-12" db="EMBL/GenBank/DDBJ databases">
        <title>FDA dAtabase for Regulatory Grade micrObial Sequences (FDA-ARGOS): Supporting development and validation of Infectious Disease Dx tests.</title>
        <authorList>
            <person name="Hoffmann M."/>
            <person name="Allard M."/>
            <person name="Evans P."/>
            <person name="Brown E."/>
            <person name="Tallon L."/>
            <person name="Sadzewicz L."/>
            <person name="Sengamalay N."/>
            <person name="Ott S."/>
            <person name="Godinez A."/>
            <person name="Nagaraj S."/>
            <person name="Vavikolanu K."/>
            <person name="Aluvathingal J."/>
            <person name="Nadendla S."/>
            <person name="Sichtig H."/>
        </authorList>
    </citation>
    <scope>NUCLEOTIDE SEQUENCE [LARGE SCALE GENOMIC DNA]</scope>
    <source>
        <strain evidence="4">FDAARGOS_249</strain>
    </source>
</reference>
<dbReference type="Gene3D" id="3.40.50.2000">
    <property type="entry name" value="Glycogen Phosphorylase B"/>
    <property type="match status" value="2"/>
</dbReference>
<dbReference type="CDD" id="cd03801">
    <property type="entry name" value="GT4_PimA-like"/>
    <property type="match status" value="1"/>
</dbReference>
<keyword evidence="3" id="KW-0808">Transferase</keyword>
<dbReference type="InterPro" id="IPR028098">
    <property type="entry name" value="Glyco_trans_4-like_N"/>
</dbReference>
<gene>
    <name evidence="3" type="ORF">A6J77_006020</name>
</gene>
<organism evidence="3 4">
    <name type="scientific">Aerococcus viridans</name>
    <dbReference type="NCBI Taxonomy" id="1377"/>
    <lineage>
        <taxon>Bacteria</taxon>
        <taxon>Bacillati</taxon>
        <taxon>Bacillota</taxon>
        <taxon>Bacilli</taxon>
        <taxon>Lactobacillales</taxon>
        <taxon>Aerococcaceae</taxon>
        <taxon>Aerococcus</taxon>
    </lineage>
</organism>
<evidence type="ECO:0000313" key="4">
    <source>
        <dbReference type="Proteomes" id="UP000192813"/>
    </source>
</evidence>
<dbReference type="EMBL" id="NBTM02000001">
    <property type="protein sequence ID" value="PNL91803.1"/>
    <property type="molecule type" value="Genomic_DNA"/>
</dbReference>
<dbReference type="RefSeq" id="WP_083069055.1">
    <property type="nucleotide sequence ID" value="NZ_JALXKY010000001.1"/>
</dbReference>
<name>A0A2J9PN83_9LACT</name>
<proteinExistence type="predicted"/>
<dbReference type="Pfam" id="PF00534">
    <property type="entry name" value="Glycos_transf_1"/>
    <property type="match status" value="1"/>
</dbReference>
<dbReference type="Pfam" id="PF13439">
    <property type="entry name" value="Glyco_transf_4"/>
    <property type="match status" value="1"/>
</dbReference>